<comment type="caution">
    <text evidence="1">The sequence shown here is derived from an EMBL/GenBank/DDBJ whole genome shotgun (WGS) entry which is preliminary data.</text>
</comment>
<reference evidence="1 2" key="1">
    <citation type="submission" date="2020-08" db="EMBL/GenBank/DDBJ databases">
        <title>Cohnella phylogeny.</title>
        <authorList>
            <person name="Dunlap C."/>
        </authorList>
    </citation>
    <scope>NUCLEOTIDE SEQUENCE [LARGE SCALE GENOMIC DNA]</scope>
    <source>
        <strain evidence="1 2">DSM 103658</strain>
    </source>
</reference>
<dbReference type="EMBL" id="JACJVN010000017">
    <property type="protein sequence ID" value="MBB6676471.1"/>
    <property type="molecule type" value="Genomic_DNA"/>
</dbReference>
<dbReference type="Proteomes" id="UP000574133">
    <property type="component" value="Unassembled WGS sequence"/>
</dbReference>
<name>A0A841TDD8_9BACL</name>
<dbReference type="RefSeq" id="WP_185177765.1">
    <property type="nucleotide sequence ID" value="NZ_CBCSEP010000004.1"/>
</dbReference>
<gene>
    <name evidence="1" type="ORF">H4Q31_03925</name>
</gene>
<dbReference type="AlphaFoldDB" id="A0A841TDD8"/>
<keyword evidence="2" id="KW-1185">Reference proteome</keyword>
<proteinExistence type="predicted"/>
<organism evidence="1 2">
    <name type="scientific">Cohnella lubricantis</name>
    <dbReference type="NCBI Taxonomy" id="2163172"/>
    <lineage>
        <taxon>Bacteria</taxon>
        <taxon>Bacillati</taxon>
        <taxon>Bacillota</taxon>
        <taxon>Bacilli</taxon>
        <taxon>Bacillales</taxon>
        <taxon>Paenibacillaceae</taxon>
        <taxon>Cohnella</taxon>
    </lineage>
</organism>
<protein>
    <submittedName>
        <fullName evidence="1">Uncharacterized protein</fullName>
    </submittedName>
</protein>
<evidence type="ECO:0000313" key="2">
    <source>
        <dbReference type="Proteomes" id="UP000574133"/>
    </source>
</evidence>
<sequence length="54" mass="5970">MKDRLRELQMKDVADMQAVQTLIDAGIDPDEAAGATIGGRFQLSETTREALVRH</sequence>
<evidence type="ECO:0000313" key="1">
    <source>
        <dbReference type="EMBL" id="MBB6676471.1"/>
    </source>
</evidence>
<accession>A0A841TDD8</accession>